<feature type="compositionally biased region" description="Pro residues" evidence="1">
    <location>
        <begin position="107"/>
        <end position="116"/>
    </location>
</feature>
<sequence>MSYYGAPKYDGQAQYASPPQAPQGYSGGGYGASPPQQYGGLGGGYGSPQSAYGGGQGYGGGFGGGASNPYGGRYIPVRQAPKQGLISGLLGNGGPTPPPADQSLGRPAPPNLPYPPFPPTYIIGGKSLDGGFPVELPPAMTEPHPFILHDVTRGDWDRFVTDVTNAGSLSGRQQIGKQAIGLVMPGLGGMVVGAIVKKGMQAGKIGPTAQLVDQWNRDFFHPRRMEVILSSAGQRLDSGSGPVPPIEYEIEKLSAARSRSAEKDFEKDQRKNKKGKKGGDDRGRGRQMVPDDGLCRLFVVGF</sequence>
<accession>A0A166TM72</accession>
<reference evidence="2 3" key="1">
    <citation type="journal article" date="2016" name="Mol. Biol. Evol.">
        <title>Comparative Genomics of Early-Diverging Mushroom-Forming Fungi Provides Insights into the Origins of Lignocellulose Decay Capabilities.</title>
        <authorList>
            <person name="Nagy L.G."/>
            <person name="Riley R."/>
            <person name="Tritt A."/>
            <person name="Adam C."/>
            <person name="Daum C."/>
            <person name="Floudas D."/>
            <person name="Sun H."/>
            <person name="Yadav J.S."/>
            <person name="Pangilinan J."/>
            <person name="Larsson K.H."/>
            <person name="Matsuura K."/>
            <person name="Barry K."/>
            <person name="Labutti K."/>
            <person name="Kuo R."/>
            <person name="Ohm R.A."/>
            <person name="Bhattacharya S.S."/>
            <person name="Shirouzu T."/>
            <person name="Yoshinaga Y."/>
            <person name="Martin F.M."/>
            <person name="Grigoriev I.V."/>
            <person name="Hibbett D.S."/>
        </authorList>
    </citation>
    <scope>NUCLEOTIDE SEQUENCE [LARGE SCALE GENOMIC DNA]</scope>
    <source>
        <strain evidence="2 3">CBS 109695</strain>
    </source>
</reference>
<feature type="compositionally biased region" description="Basic and acidic residues" evidence="1">
    <location>
        <begin position="254"/>
        <end position="269"/>
    </location>
</feature>
<dbReference type="InterPro" id="IPR028018">
    <property type="entry name" value="DUF4646"/>
</dbReference>
<feature type="region of interest" description="Disordered" evidence="1">
    <location>
        <begin position="1"/>
        <end position="33"/>
    </location>
</feature>
<dbReference type="EMBL" id="KV417492">
    <property type="protein sequence ID" value="KZP30768.1"/>
    <property type="molecule type" value="Genomic_DNA"/>
</dbReference>
<proteinExistence type="predicted"/>
<name>A0A166TM72_9AGAM</name>
<feature type="region of interest" description="Disordered" evidence="1">
    <location>
        <begin position="85"/>
        <end position="116"/>
    </location>
</feature>
<dbReference type="Pfam" id="PF15496">
    <property type="entry name" value="DUF4646"/>
    <property type="match status" value="1"/>
</dbReference>
<keyword evidence="3" id="KW-1185">Reference proteome</keyword>
<dbReference type="OrthoDB" id="5314275at2759"/>
<dbReference type="AlphaFoldDB" id="A0A166TM72"/>
<evidence type="ECO:0000313" key="2">
    <source>
        <dbReference type="EMBL" id="KZP30768.1"/>
    </source>
</evidence>
<dbReference type="Proteomes" id="UP000076532">
    <property type="component" value="Unassembled WGS sequence"/>
</dbReference>
<protein>
    <submittedName>
        <fullName evidence="2">Uncharacterized protein</fullName>
    </submittedName>
</protein>
<evidence type="ECO:0000313" key="3">
    <source>
        <dbReference type="Proteomes" id="UP000076532"/>
    </source>
</evidence>
<dbReference type="STRING" id="436010.A0A166TM72"/>
<organism evidence="2 3">
    <name type="scientific">Athelia psychrophila</name>
    <dbReference type="NCBI Taxonomy" id="1759441"/>
    <lineage>
        <taxon>Eukaryota</taxon>
        <taxon>Fungi</taxon>
        <taxon>Dikarya</taxon>
        <taxon>Basidiomycota</taxon>
        <taxon>Agaricomycotina</taxon>
        <taxon>Agaricomycetes</taxon>
        <taxon>Agaricomycetidae</taxon>
        <taxon>Atheliales</taxon>
        <taxon>Atheliaceae</taxon>
        <taxon>Athelia</taxon>
    </lineage>
</organism>
<evidence type="ECO:0000256" key="1">
    <source>
        <dbReference type="SAM" id="MobiDB-lite"/>
    </source>
</evidence>
<feature type="region of interest" description="Disordered" evidence="1">
    <location>
        <begin position="254"/>
        <end position="289"/>
    </location>
</feature>
<feature type="compositionally biased region" description="Low complexity" evidence="1">
    <location>
        <begin position="12"/>
        <end position="24"/>
    </location>
</feature>
<gene>
    <name evidence="2" type="ORF">FIBSPDRAFT_1038022</name>
</gene>